<keyword evidence="3" id="KW-1185">Reference proteome</keyword>
<dbReference type="CDD" id="cd06222">
    <property type="entry name" value="RNase_H_like"/>
    <property type="match status" value="1"/>
</dbReference>
<dbReference type="InterPro" id="IPR052929">
    <property type="entry name" value="RNase_H-like_EbsB-rel"/>
</dbReference>
<dbReference type="Proteomes" id="UP001358586">
    <property type="component" value="Chromosome 3"/>
</dbReference>
<gene>
    <name evidence="2" type="ORF">PVK06_009362</name>
</gene>
<feature type="domain" description="RNase H type-1" evidence="1">
    <location>
        <begin position="76"/>
        <end position="197"/>
    </location>
</feature>
<dbReference type="InterPro" id="IPR036397">
    <property type="entry name" value="RNaseH_sf"/>
</dbReference>
<comment type="caution">
    <text evidence="2">The sequence shown here is derived from an EMBL/GenBank/DDBJ whole genome shotgun (WGS) entry which is preliminary data.</text>
</comment>
<dbReference type="InterPro" id="IPR002156">
    <property type="entry name" value="RNaseH_domain"/>
</dbReference>
<evidence type="ECO:0000313" key="3">
    <source>
        <dbReference type="Proteomes" id="UP001358586"/>
    </source>
</evidence>
<dbReference type="EMBL" id="JARKNE010000003">
    <property type="protein sequence ID" value="KAK5840461.1"/>
    <property type="molecule type" value="Genomic_DNA"/>
</dbReference>
<accession>A0ABR0QM87</accession>
<dbReference type="PANTHER" id="PTHR47074">
    <property type="entry name" value="BNAC02G40300D PROTEIN"/>
    <property type="match status" value="1"/>
</dbReference>
<sequence>MSTKEQCRIFCCALWFIWSSRNQYVHERKNISVRDMAQKISRYIAELKGVQEKKLTSITERAHGQIEAMEGTTVQFDAAFDKINSRLASSLVVQDQMGTLKVLKVVLHENIPSPFATEAHAGLDAIKLVIEMGLTIARIKGDSKTVIKNCQSIEMDKSVLGAIIRDKQTKRTSVQEVTFEFIHRSENVQAHNLAKEALKRREESYLVGEMMVHRVIDLEGRSRENSD</sequence>
<name>A0ABR0QM87_GOSAR</name>
<proteinExistence type="predicted"/>
<dbReference type="InterPro" id="IPR044730">
    <property type="entry name" value="RNase_H-like_dom_plant"/>
</dbReference>
<dbReference type="Gene3D" id="3.30.420.10">
    <property type="entry name" value="Ribonuclease H-like superfamily/Ribonuclease H"/>
    <property type="match status" value="1"/>
</dbReference>
<evidence type="ECO:0000259" key="1">
    <source>
        <dbReference type="Pfam" id="PF13456"/>
    </source>
</evidence>
<protein>
    <recommendedName>
        <fullName evidence="1">RNase H type-1 domain-containing protein</fullName>
    </recommendedName>
</protein>
<dbReference type="Pfam" id="PF13456">
    <property type="entry name" value="RVT_3"/>
    <property type="match status" value="1"/>
</dbReference>
<dbReference type="PANTHER" id="PTHR47074:SF61">
    <property type="entry name" value="RNASE H TYPE-1 DOMAIN-CONTAINING PROTEIN"/>
    <property type="match status" value="1"/>
</dbReference>
<reference evidence="2 3" key="1">
    <citation type="submission" date="2023-03" db="EMBL/GenBank/DDBJ databases">
        <title>WGS of Gossypium arboreum.</title>
        <authorList>
            <person name="Yu D."/>
        </authorList>
    </citation>
    <scope>NUCLEOTIDE SEQUENCE [LARGE SCALE GENOMIC DNA]</scope>
    <source>
        <tissue evidence="2">Leaf</tissue>
    </source>
</reference>
<organism evidence="2 3">
    <name type="scientific">Gossypium arboreum</name>
    <name type="common">Tree cotton</name>
    <name type="synonym">Gossypium nanking</name>
    <dbReference type="NCBI Taxonomy" id="29729"/>
    <lineage>
        <taxon>Eukaryota</taxon>
        <taxon>Viridiplantae</taxon>
        <taxon>Streptophyta</taxon>
        <taxon>Embryophyta</taxon>
        <taxon>Tracheophyta</taxon>
        <taxon>Spermatophyta</taxon>
        <taxon>Magnoliopsida</taxon>
        <taxon>eudicotyledons</taxon>
        <taxon>Gunneridae</taxon>
        <taxon>Pentapetalae</taxon>
        <taxon>rosids</taxon>
        <taxon>malvids</taxon>
        <taxon>Malvales</taxon>
        <taxon>Malvaceae</taxon>
        <taxon>Malvoideae</taxon>
        <taxon>Gossypium</taxon>
    </lineage>
</organism>
<evidence type="ECO:0000313" key="2">
    <source>
        <dbReference type="EMBL" id="KAK5840461.1"/>
    </source>
</evidence>